<dbReference type="GO" id="GO:0046677">
    <property type="term" value="P:response to antibiotic"/>
    <property type="evidence" value="ECO:0007669"/>
    <property type="project" value="TreeGrafter"/>
</dbReference>
<dbReference type="NCBIfam" id="TIGR01730">
    <property type="entry name" value="RND_mfp"/>
    <property type="match status" value="1"/>
</dbReference>
<evidence type="ECO:0000259" key="6">
    <source>
        <dbReference type="Pfam" id="PF25944"/>
    </source>
</evidence>
<name>A0A5P9NR11_9GAMM</name>
<comment type="subcellular location">
    <subcellularLocation>
        <location evidence="1">Cell inner membrane</location>
        <topology evidence="1">Lipid-anchor</topology>
    </subcellularLocation>
</comment>
<dbReference type="SUPFAM" id="SSF111369">
    <property type="entry name" value="HlyD-like secretion proteins"/>
    <property type="match status" value="1"/>
</dbReference>
<gene>
    <name evidence="8" type="ORF">EY643_17855</name>
</gene>
<dbReference type="GO" id="GO:0005886">
    <property type="term" value="C:plasma membrane"/>
    <property type="evidence" value="ECO:0007669"/>
    <property type="project" value="TreeGrafter"/>
</dbReference>
<comment type="similarity">
    <text evidence="2">Belongs to the membrane fusion protein (MFP) (TC 8.A.1) family.</text>
</comment>
<dbReference type="InterPro" id="IPR058627">
    <property type="entry name" value="MdtA-like_C"/>
</dbReference>
<organism evidence="8 9">
    <name type="scientific">Halioglobus maricola</name>
    <dbReference type="NCBI Taxonomy" id="2601894"/>
    <lineage>
        <taxon>Bacteria</taxon>
        <taxon>Pseudomonadati</taxon>
        <taxon>Pseudomonadota</taxon>
        <taxon>Gammaproteobacteria</taxon>
        <taxon>Cellvibrionales</taxon>
        <taxon>Halieaceae</taxon>
        <taxon>Halioglobus</taxon>
    </lineage>
</organism>
<dbReference type="OrthoDB" id="9800613at2"/>
<evidence type="ECO:0000313" key="9">
    <source>
        <dbReference type="Proteomes" id="UP000326287"/>
    </source>
</evidence>
<evidence type="ECO:0000256" key="2">
    <source>
        <dbReference type="ARBA" id="ARBA00009477"/>
    </source>
</evidence>
<proteinExistence type="inferred from homology"/>
<dbReference type="Gene3D" id="2.40.30.170">
    <property type="match status" value="1"/>
</dbReference>
<dbReference type="Pfam" id="PF25944">
    <property type="entry name" value="Beta-barrel_RND"/>
    <property type="match status" value="1"/>
</dbReference>
<dbReference type="PANTHER" id="PTHR30158">
    <property type="entry name" value="ACRA/E-RELATED COMPONENT OF DRUG EFFLUX TRANSPORTER"/>
    <property type="match status" value="1"/>
</dbReference>
<dbReference type="AlphaFoldDB" id="A0A5P9NR11"/>
<dbReference type="EMBL" id="CP036422">
    <property type="protein sequence ID" value="QFU77378.1"/>
    <property type="molecule type" value="Genomic_DNA"/>
</dbReference>
<dbReference type="Pfam" id="PF25917">
    <property type="entry name" value="BSH_RND"/>
    <property type="match status" value="1"/>
</dbReference>
<dbReference type="PANTHER" id="PTHR30158:SF3">
    <property type="entry name" value="MULTIDRUG EFFLUX PUMP SUBUNIT ACRA-RELATED"/>
    <property type="match status" value="1"/>
</dbReference>
<dbReference type="Pfam" id="PF25967">
    <property type="entry name" value="RND-MFP_C"/>
    <property type="match status" value="1"/>
</dbReference>
<evidence type="ECO:0000259" key="4">
    <source>
        <dbReference type="Pfam" id="PF25876"/>
    </source>
</evidence>
<evidence type="ECO:0000256" key="1">
    <source>
        <dbReference type="ARBA" id="ARBA00004519"/>
    </source>
</evidence>
<dbReference type="InterPro" id="IPR006143">
    <property type="entry name" value="RND_pump_MFP"/>
</dbReference>
<feature type="domain" description="Multidrug resistance protein MdtA-like barrel-sandwich hybrid" evidence="5">
    <location>
        <begin position="57"/>
        <end position="199"/>
    </location>
</feature>
<reference evidence="8 9" key="1">
    <citation type="submission" date="2019-02" db="EMBL/GenBank/DDBJ databases">
        <authorList>
            <person name="Li S.-H."/>
        </authorList>
    </citation>
    <scope>NUCLEOTIDE SEQUENCE [LARGE SCALE GENOMIC DNA]</scope>
    <source>
        <strain evidence="8 9">IMCC14385</strain>
    </source>
</reference>
<feature type="coiled-coil region" evidence="3">
    <location>
        <begin position="135"/>
        <end position="169"/>
    </location>
</feature>
<evidence type="ECO:0000256" key="3">
    <source>
        <dbReference type="SAM" id="Coils"/>
    </source>
</evidence>
<dbReference type="Pfam" id="PF25876">
    <property type="entry name" value="HH_MFP_RND"/>
    <property type="match status" value="1"/>
</dbReference>
<dbReference type="Gene3D" id="1.10.287.470">
    <property type="entry name" value="Helix hairpin bin"/>
    <property type="match status" value="1"/>
</dbReference>
<keyword evidence="9" id="KW-1185">Reference proteome</keyword>
<dbReference type="Gene3D" id="2.40.50.100">
    <property type="match status" value="1"/>
</dbReference>
<dbReference type="InterPro" id="IPR058626">
    <property type="entry name" value="MdtA-like_b-barrel"/>
</dbReference>
<feature type="domain" description="Multidrug resistance protein MdtA-like alpha-helical hairpin" evidence="4">
    <location>
        <begin position="98"/>
        <end position="166"/>
    </location>
</feature>
<evidence type="ECO:0000313" key="8">
    <source>
        <dbReference type="EMBL" id="QFU77378.1"/>
    </source>
</evidence>
<evidence type="ECO:0000259" key="7">
    <source>
        <dbReference type="Pfam" id="PF25967"/>
    </source>
</evidence>
<dbReference type="RefSeq" id="WP_153240524.1">
    <property type="nucleotide sequence ID" value="NZ_CP036422.1"/>
</dbReference>
<evidence type="ECO:0000259" key="5">
    <source>
        <dbReference type="Pfam" id="PF25917"/>
    </source>
</evidence>
<protein>
    <submittedName>
        <fullName evidence="8">Efflux RND transporter periplasmic adaptor subunit</fullName>
    </submittedName>
</protein>
<dbReference type="KEGG" id="halc:EY643_17855"/>
<dbReference type="GO" id="GO:0022857">
    <property type="term" value="F:transmembrane transporter activity"/>
    <property type="evidence" value="ECO:0007669"/>
    <property type="project" value="InterPro"/>
</dbReference>
<sequence length="400" mass="44232">MTRPHLLALYLGGIALLTGCQEPTVVEEAIEVVVVDVARESVTLFGNYVGQTHASKQVEVNPRVDGFLEEISFVEGSVVESRQMLYRIDEAPYQASLDRHQATATSRAAALAKSRRDLARIQPLFEEDAASQLDLDDAIAAVQQGEAAVKEAEADLRTAELQLEYTQLRAPIDGVIGESDVDVGALIQAGNPDPLTTIQQVDPIHVYFSMSALDYLNARRRVHSRYQEQKIEREGKALEGTVTITLPDDSIYRYKGTVAFTDPQVNPQTGTFAVRAVVPNPDRELLPGQYTRVRWPLEERIDALLIPEEAILIEQGGVYVYVVLPNNRVERRLIFVGPTVEGRIIVDKGLAADEKIIIHGINKVLHGSLASPMDLADYERQLEDQEAAKLQDAEGESQDQ</sequence>
<feature type="domain" description="Multidrug resistance protein MdtA-like C-terminal permuted SH3" evidence="7">
    <location>
        <begin position="302"/>
        <end position="362"/>
    </location>
</feature>
<keyword evidence="3" id="KW-0175">Coiled coil</keyword>
<dbReference type="Gene3D" id="2.40.420.20">
    <property type="match status" value="1"/>
</dbReference>
<feature type="domain" description="Multidrug resistance protein MdtA-like beta-barrel" evidence="6">
    <location>
        <begin position="203"/>
        <end position="294"/>
    </location>
</feature>
<dbReference type="Proteomes" id="UP000326287">
    <property type="component" value="Chromosome"/>
</dbReference>
<accession>A0A5P9NR11</accession>
<dbReference type="PROSITE" id="PS51257">
    <property type="entry name" value="PROKAR_LIPOPROTEIN"/>
    <property type="match status" value="1"/>
</dbReference>
<dbReference type="InterPro" id="IPR058624">
    <property type="entry name" value="MdtA-like_HH"/>
</dbReference>
<dbReference type="InterPro" id="IPR058625">
    <property type="entry name" value="MdtA-like_BSH"/>
</dbReference>